<dbReference type="Gene3D" id="3.30.1330.120">
    <property type="entry name" value="2-methylcitrate dehydratase PrpD"/>
    <property type="match status" value="1"/>
</dbReference>
<proteinExistence type="inferred from homology"/>
<feature type="domain" description="MmgE/PrpD C-terminal" evidence="3">
    <location>
        <begin position="271"/>
        <end position="430"/>
    </location>
</feature>
<dbReference type="PANTHER" id="PTHR16943">
    <property type="entry name" value="2-METHYLCITRATE DEHYDRATASE-RELATED"/>
    <property type="match status" value="1"/>
</dbReference>
<dbReference type="Pfam" id="PF03972">
    <property type="entry name" value="MmgE_PrpD_N"/>
    <property type="match status" value="1"/>
</dbReference>
<name>A0A212KGU6_9PROT</name>
<evidence type="ECO:0000259" key="2">
    <source>
        <dbReference type="Pfam" id="PF03972"/>
    </source>
</evidence>
<comment type="similarity">
    <text evidence="1">Belongs to the PrpD family.</text>
</comment>
<feature type="domain" description="MmgE/PrpD N-terminal" evidence="2">
    <location>
        <begin position="14"/>
        <end position="250"/>
    </location>
</feature>
<protein>
    <recommendedName>
        <fullName evidence="5">MmgE/PrpD family protein</fullName>
    </recommendedName>
</protein>
<dbReference type="InterPro" id="IPR042183">
    <property type="entry name" value="MmgE/PrpD_sf_1"/>
</dbReference>
<sequence>MPIDPETPGAVEAAIAGFVETTPWEAIPEAVRHQARRAIVNILATGFAGAGEIDVLLAALRPFSGPPSAGLVGRAERVDAALAAFLNAAAANVHDFDDTHTPTIVHPTAPVAPALFALAETRPVSGRALLRAFVLGAEVECRLGNALTPAHYARGWHVTSTCGPFGAALGVGALLGLDRHRLIAAISAAAAQAAGLVETLGTMAKSVSVGNAARGGLLAALLAQAGLDGPAAPLSGTRGFARVFADPPDLAALVDGLGERWEFGGNTYKPYPVGVVLNPVIDACLRLRGEGLAWDDAVRVTLRGHPLLRQRTDRPDATTGRESQVSAQHAIAVALKTGAADPAAFSDRAVAETLGRRPEVRFVDDPACDIAAVEMTVETRDGARRTVAIAAARGTPGNPLSDAEIADKLRAQARAAGFPGDVEALIAAAWTLDALPDAAAIPRLAAR</sequence>
<evidence type="ECO:0000313" key="4">
    <source>
        <dbReference type="EMBL" id="SBW10956.1"/>
    </source>
</evidence>
<dbReference type="SUPFAM" id="SSF103378">
    <property type="entry name" value="2-methylcitrate dehydratase PrpD"/>
    <property type="match status" value="1"/>
</dbReference>
<dbReference type="Pfam" id="PF19305">
    <property type="entry name" value="MmgE_PrpD_C"/>
    <property type="match status" value="1"/>
</dbReference>
<dbReference type="InterPro" id="IPR045336">
    <property type="entry name" value="MmgE_PrpD_N"/>
</dbReference>
<evidence type="ECO:0000259" key="3">
    <source>
        <dbReference type="Pfam" id="PF19305"/>
    </source>
</evidence>
<dbReference type="InterPro" id="IPR036148">
    <property type="entry name" value="MmgE/PrpD_sf"/>
</dbReference>
<organism evidence="4">
    <name type="scientific">uncultured Alphaproteobacteria bacterium</name>
    <dbReference type="NCBI Taxonomy" id="91750"/>
    <lineage>
        <taxon>Bacteria</taxon>
        <taxon>Pseudomonadati</taxon>
        <taxon>Pseudomonadota</taxon>
        <taxon>Alphaproteobacteria</taxon>
        <taxon>environmental samples</taxon>
    </lineage>
</organism>
<dbReference type="EMBL" id="FLUO01000002">
    <property type="protein sequence ID" value="SBW10956.1"/>
    <property type="molecule type" value="Genomic_DNA"/>
</dbReference>
<dbReference type="InterPro" id="IPR005656">
    <property type="entry name" value="MmgE_PrpD"/>
</dbReference>
<dbReference type="InterPro" id="IPR042188">
    <property type="entry name" value="MmgE/PrpD_sf_2"/>
</dbReference>
<gene>
    <name evidence="4" type="ORF">KL86APRO_20032</name>
</gene>
<dbReference type="InterPro" id="IPR045337">
    <property type="entry name" value="MmgE_PrpD_C"/>
</dbReference>
<reference evidence="4" key="1">
    <citation type="submission" date="2016-04" db="EMBL/GenBank/DDBJ databases">
        <authorList>
            <person name="Evans L.H."/>
            <person name="Alamgir A."/>
            <person name="Owens N."/>
            <person name="Weber N.D."/>
            <person name="Virtaneva K."/>
            <person name="Barbian K."/>
            <person name="Babar A."/>
            <person name="Rosenke K."/>
        </authorList>
    </citation>
    <scope>NUCLEOTIDE SEQUENCE</scope>
    <source>
        <strain evidence="4">86</strain>
    </source>
</reference>
<dbReference type="PANTHER" id="PTHR16943:SF8">
    <property type="entry name" value="2-METHYLCITRATE DEHYDRATASE"/>
    <property type="match status" value="1"/>
</dbReference>
<dbReference type="Gene3D" id="1.10.4100.10">
    <property type="entry name" value="2-methylcitrate dehydratase PrpD"/>
    <property type="match status" value="1"/>
</dbReference>
<accession>A0A212KGU6</accession>
<evidence type="ECO:0008006" key="5">
    <source>
        <dbReference type="Google" id="ProtNLM"/>
    </source>
</evidence>
<dbReference type="AlphaFoldDB" id="A0A212KGU6"/>
<evidence type="ECO:0000256" key="1">
    <source>
        <dbReference type="ARBA" id="ARBA00006174"/>
    </source>
</evidence>
<dbReference type="GO" id="GO:0016829">
    <property type="term" value="F:lyase activity"/>
    <property type="evidence" value="ECO:0007669"/>
    <property type="project" value="InterPro"/>
</dbReference>